<feature type="transmembrane region" description="Helical" evidence="5">
    <location>
        <begin position="299"/>
        <end position="317"/>
    </location>
</feature>
<dbReference type="Proteomes" id="UP000492821">
    <property type="component" value="Unassembled WGS sequence"/>
</dbReference>
<keyword evidence="6" id="KW-1185">Reference proteome</keyword>
<feature type="transmembrane region" description="Helical" evidence="5">
    <location>
        <begin position="356"/>
        <end position="375"/>
    </location>
</feature>
<evidence type="ECO:0000256" key="4">
    <source>
        <dbReference type="ARBA" id="ARBA00023136"/>
    </source>
</evidence>
<dbReference type="Pfam" id="PF07690">
    <property type="entry name" value="MFS_1"/>
    <property type="match status" value="1"/>
</dbReference>
<dbReference type="InterPro" id="IPR011701">
    <property type="entry name" value="MFS"/>
</dbReference>
<evidence type="ECO:0000313" key="6">
    <source>
        <dbReference type="Proteomes" id="UP000492821"/>
    </source>
</evidence>
<sequence>MRDSKIIKIPFTNASIKQSILVVYVLSVLDNVAFFSQLFGLSFIIKKRLDVSDALIGYSQTLYGVLEIVGGPLFGAILHKLGIRTGLFLTYGLTATMAATFYFINNVYGLFLSKLPGLLIHGMLAHQAIISHLTEPGKERTTAFGRLALCFGISVTLAPLANGFFAKIAGDFACLYSSAFFSVLAAVIAAVFINPEEFSNDDTVDEDGNASKANSKPLTLASVVDVVLRPKVFFVLLQKHMAWAPVTLPLSMMNLYLIEKFAVTEQDNGYVQMTFGILMMVVNGFGIPFLRARFTENKLVYIGIGALLVCHSQYSHLVYYPQVYFILPFLAIGMTLVNTVSDSVLTASVNPDEHAIILGCTTAAASFFRTIAPSLGGYIMDAYGFHYIGYIGATCTLIAAGIGLLVPYKHFEEKKEL</sequence>
<dbReference type="PANTHER" id="PTHR24002">
    <property type="entry name" value="SOLUTE CARRIER FAMILY 22 MEMBER 18"/>
    <property type="match status" value="1"/>
</dbReference>
<feature type="transmembrane region" description="Helical" evidence="5">
    <location>
        <begin position="270"/>
        <end position="290"/>
    </location>
</feature>
<comment type="subcellular location">
    <subcellularLocation>
        <location evidence="1">Membrane</location>
        <topology evidence="1">Multi-pass membrane protein</topology>
    </subcellularLocation>
</comment>
<keyword evidence="3 5" id="KW-1133">Transmembrane helix</keyword>
<feature type="transmembrane region" description="Helical" evidence="5">
    <location>
        <begin position="57"/>
        <end position="78"/>
    </location>
</feature>
<keyword evidence="4 5" id="KW-0472">Membrane</keyword>
<dbReference type="InterPro" id="IPR036259">
    <property type="entry name" value="MFS_trans_sf"/>
</dbReference>
<evidence type="ECO:0000313" key="7">
    <source>
        <dbReference type="WBParaSite" id="Pan_g24042.t1"/>
    </source>
</evidence>
<evidence type="ECO:0000256" key="2">
    <source>
        <dbReference type="ARBA" id="ARBA00022692"/>
    </source>
</evidence>
<dbReference type="GO" id="GO:0016020">
    <property type="term" value="C:membrane"/>
    <property type="evidence" value="ECO:0007669"/>
    <property type="project" value="UniProtKB-SubCell"/>
</dbReference>
<dbReference type="GO" id="GO:0022857">
    <property type="term" value="F:transmembrane transporter activity"/>
    <property type="evidence" value="ECO:0007669"/>
    <property type="project" value="InterPro"/>
</dbReference>
<evidence type="ECO:0000256" key="3">
    <source>
        <dbReference type="ARBA" id="ARBA00022989"/>
    </source>
</evidence>
<reference evidence="7" key="2">
    <citation type="submission" date="2020-10" db="UniProtKB">
        <authorList>
            <consortium name="WormBaseParasite"/>
        </authorList>
    </citation>
    <scope>IDENTIFICATION</scope>
</reference>
<evidence type="ECO:0000256" key="5">
    <source>
        <dbReference type="SAM" id="Phobius"/>
    </source>
</evidence>
<keyword evidence="2 5" id="KW-0812">Transmembrane</keyword>
<evidence type="ECO:0000256" key="1">
    <source>
        <dbReference type="ARBA" id="ARBA00004141"/>
    </source>
</evidence>
<name>A0A7E4VRB1_PANRE</name>
<feature type="transmembrane region" description="Helical" evidence="5">
    <location>
        <begin position="85"/>
        <end position="104"/>
    </location>
</feature>
<dbReference type="SUPFAM" id="SSF103473">
    <property type="entry name" value="MFS general substrate transporter"/>
    <property type="match status" value="1"/>
</dbReference>
<dbReference type="GO" id="GO:0005635">
    <property type="term" value="C:nuclear envelope"/>
    <property type="evidence" value="ECO:0007669"/>
    <property type="project" value="TreeGrafter"/>
</dbReference>
<feature type="transmembrane region" description="Helical" evidence="5">
    <location>
        <begin position="172"/>
        <end position="193"/>
    </location>
</feature>
<feature type="transmembrane region" description="Helical" evidence="5">
    <location>
        <begin position="21"/>
        <end position="45"/>
    </location>
</feature>
<dbReference type="Gene3D" id="1.20.1250.20">
    <property type="entry name" value="MFS general substrate transporter like domains"/>
    <property type="match status" value="1"/>
</dbReference>
<feature type="transmembrane region" description="Helical" evidence="5">
    <location>
        <begin position="323"/>
        <end position="344"/>
    </location>
</feature>
<feature type="transmembrane region" description="Helical" evidence="5">
    <location>
        <begin position="387"/>
        <end position="408"/>
    </location>
</feature>
<dbReference type="PRINTS" id="PR01035">
    <property type="entry name" value="TCRTETA"/>
</dbReference>
<feature type="transmembrane region" description="Helical" evidence="5">
    <location>
        <begin position="143"/>
        <end position="165"/>
    </location>
</feature>
<organism evidence="6 7">
    <name type="scientific">Panagrellus redivivus</name>
    <name type="common">Microworm</name>
    <dbReference type="NCBI Taxonomy" id="6233"/>
    <lineage>
        <taxon>Eukaryota</taxon>
        <taxon>Metazoa</taxon>
        <taxon>Ecdysozoa</taxon>
        <taxon>Nematoda</taxon>
        <taxon>Chromadorea</taxon>
        <taxon>Rhabditida</taxon>
        <taxon>Tylenchina</taxon>
        <taxon>Panagrolaimomorpha</taxon>
        <taxon>Panagrolaimoidea</taxon>
        <taxon>Panagrolaimidae</taxon>
        <taxon>Panagrellus</taxon>
    </lineage>
</organism>
<dbReference type="PANTHER" id="PTHR24002:SF3">
    <property type="entry name" value="SOLUTE CARRIER FAMILY 22 MEMBER 18"/>
    <property type="match status" value="1"/>
</dbReference>
<dbReference type="InterPro" id="IPR001958">
    <property type="entry name" value="Tet-R_TetA/multi-R_MdtG-like"/>
</dbReference>
<dbReference type="WBParaSite" id="Pan_g24042.t1">
    <property type="protein sequence ID" value="Pan_g24042.t1"/>
    <property type="gene ID" value="Pan_g24042"/>
</dbReference>
<accession>A0A7E4VRB1</accession>
<proteinExistence type="predicted"/>
<protein>
    <submittedName>
        <fullName evidence="7">MFS domain-containing protein</fullName>
    </submittedName>
</protein>
<dbReference type="AlphaFoldDB" id="A0A7E4VRB1"/>
<reference evidence="6" key="1">
    <citation type="journal article" date="2013" name="Genetics">
        <title>The draft genome and transcriptome of Panagrellus redivivus are shaped by the harsh demands of a free-living lifestyle.</title>
        <authorList>
            <person name="Srinivasan J."/>
            <person name="Dillman A.R."/>
            <person name="Macchietto M.G."/>
            <person name="Heikkinen L."/>
            <person name="Lakso M."/>
            <person name="Fracchia K.M."/>
            <person name="Antoshechkin I."/>
            <person name="Mortazavi A."/>
            <person name="Wong G."/>
            <person name="Sternberg P.W."/>
        </authorList>
    </citation>
    <scope>NUCLEOTIDE SEQUENCE [LARGE SCALE GENOMIC DNA]</scope>
    <source>
        <strain evidence="6">MT8872</strain>
    </source>
</reference>